<comment type="similarity">
    <text evidence="1 6 7">Belongs to the peptidase S8 family.</text>
</comment>
<dbReference type="PROSITE" id="PS00138">
    <property type="entry name" value="SUBTILASE_SER"/>
    <property type="match status" value="1"/>
</dbReference>
<dbReference type="InterPro" id="IPR007280">
    <property type="entry name" value="Peptidase_C_arc/bac"/>
</dbReference>
<keyword evidence="2 6" id="KW-0645">Protease</keyword>
<dbReference type="InterPro" id="IPR023828">
    <property type="entry name" value="Peptidase_S8_Ser-AS"/>
</dbReference>
<sequence>MKTFSKAMTAAAILAASIGAHAKPENFITASSSNAIENSYIVIYENNTMSLSSAEDFVTQQSNLLQTQFGVRVQTQWHGAVNGVLVEASAQQAEAIAQQAGVALVEQNQRVQIDPQEAVQNNATWGLDRIDQRDLPLDSTYNYDFDGSGVTAYVIDTGVRNSHVEFGTRSRNGYDFVDNDNNSDDCNGHGTHVAGTIGGSTYGVAKNVDIVGVRVLSCSGSGTTAGVINGVNWVANDASGPAVANMSLGGGVSQALDSAVEAAVQSGVSFIVAAGNSNADACNSSPARATNAVTVGSTTSSDSRSSFSNYGTCLDIFAPGSSITSAWHTGDNVTRTISGTSMAAPHVAGVAALLLSEDASLTPAQVTASLVARSSANKVSDPRSGSPNRLLYSLEGDGGPIDPPVTELQNGKPVQASGAQGSQLFYKLAVPANAEQLVVELSGAQGSGDADLYVLRGSKPQLDTYDCRPYIGGNNERCSFDNPEAGDWYVMLRGYSSFSDVQLTATYSAGQCSDDNCLSNGVPVTDLSANRGDELYYQILVPANSTLTVDISGSNGDADLYVRKNTKPTLNDYDCRPYQSGSTERCQVTTSMDTLVHIMVRGYTRFSGVTLQANFTSN</sequence>
<evidence type="ECO:0000256" key="4">
    <source>
        <dbReference type="ARBA" id="ARBA00022825"/>
    </source>
</evidence>
<name>A0A222FEL3_9GAMM</name>
<dbReference type="Gene3D" id="2.60.120.380">
    <property type="match status" value="2"/>
</dbReference>
<dbReference type="RefSeq" id="WP_094058666.1">
    <property type="nucleotide sequence ID" value="NZ_CP022530.1"/>
</dbReference>
<dbReference type="EMBL" id="CP022530">
    <property type="protein sequence ID" value="ASP37448.1"/>
    <property type="molecule type" value="Genomic_DNA"/>
</dbReference>
<feature type="active site" description="Charge relay system" evidence="5 6">
    <location>
        <position position="156"/>
    </location>
</feature>
<dbReference type="KEGG" id="bsan:CHH28_01580"/>
<dbReference type="GO" id="GO:0004252">
    <property type="term" value="F:serine-type endopeptidase activity"/>
    <property type="evidence" value="ECO:0007669"/>
    <property type="project" value="UniProtKB-UniRule"/>
</dbReference>
<feature type="active site" description="Charge relay system" evidence="5 6">
    <location>
        <position position="341"/>
    </location>
</feature>
<dbReference type="InterPro" id="IPR036852">
    <property type="entry name" value="Peptidase_S8/S53_dom_sf"/>
</dbReference>
<dbReference type="GO" id="GO:0006508">
    <property type="term" value="P:proteolysis"/>
    <property type="evidence" value="ECO:0007669"/>
    <property type="project" value="UniProtKB-KW"/>
</dbReference>
<dbReference type="OrthoDB" id="9790784at2"/>
<accession>A0A222FEL3</accession>
<feature type="signal peptide" evidence="8">
    <location>
        <begin position="1"/>
        <end position="22"/>
    </location>
</feature>
<dbReference type="InterPro" id="IPR034193">
    <property type="entry name" value="PCSK9_ProteinaseK-like"/>
</dbReference>
<reference evidence="12 13" key="1">
    <citation type="submission" date="2017-07" db="EMBL/GenBank/DDBJ databases">
        <title>Annotated genome sequence of Bacterioplanes sanyensis isolated from Red Sea.</title>
        <authorList>
            <person name="Rehman Z.U."/>
        </authorList>
    </citation>
    <scope>NUCLEOTIDE SEQUENCE [LARGE SCALE GENOMIC DNA]</scope>
    <source>
        <strain evidence="12 13">NV9</strain>
    </source>
</reference>
<dbReference type="CDD" id="cd04077">
    <property type="entry name" value="Peptidases_S8_PCSK9_ProteinaseK_like"/>
    <property type="match status" value="1"/>
</dbReference>
<evidence type="ECO:0000256" key="6">
    <source>
        <dbReference type="PROSITE-ProRule" id="PRU01240"/>
    </source>
</evidence>
<dbReference type="FunFam" id="3.40.50.200:FF:000014">
    <property type="entry name" value="Proteinase K"/>
    <property type="match status" value="1"/>
</dbReference>
<dbReference type="InterPro" id="IPR037045">
    <property type="entry name" value="S8pro/Inhibitor_I9_sf"/>
</dbReference>
<gene>
    <name evidence="12" type="ORF">CHH28_01580</name>
</gene>
<proteinExistence type="inferred from homology"/>
<organism evidence="12 13">
    <name type="scientific">Bacterioplanes sanyensis</name>
    <dbReference type="NCBI Taxonomy" id="1249553"/>
    <lineage>
        <taxon>Bacteria</taxon>
        <taxon>Pseudomonadati</taxon>
        <taxon>Pseudomonadota</taxon>
        <taxon>Gammaproteobacteria</taxon>
        <taxon>Oceanospirillales</taxon>
        <taxon>Oceanospirillaceae</taxon>
        <taxon>Bacterioplanes</taxon>
    </lineage>
</organism>
<keyword evidence="3 6" id="KW-0378">Hydrolase</keyword>
<dbReference type="Pfam" id="PF00082">
    <property type="entry name" value="Peptidase_S8"/>
    <property type="match status" value="1"/>
</dbReference>
<feature type="domain" description="Peptidase C-terminal archaeal/bacterial" evidence="10">
    <location>
        <begin position="534"/>
        <end position="590"/>
    </location>
</feature>
<evidence type="ECO:0000259" key="10">
    <source>
        <dbReference type="Pfam" id="PF04151"/>
    </source>
</evidence>
<dbReference type="Gene3D" id="3.30.70.80">
    <property type="entry name" value="Peptidase S8 propeptide/proteinase inhibitor I9"/>
    <property type="match status" value="1"/>
</dbReference>
<feature type="domain" description="Inhibitor I9" evidence="11">
    <location>
        <begin position="52"/>
        <end position="113"/>
    </location>
</feature>
<dbReference type="Proteomes" id="UP000202440">
    <property type="component" value="Chromosome"/>
</dbReference>
<evidence type="ECO:0000256" key="1">
    <source>
        <dbReference type="ARBA" id="ARBA00011073"/>
    </source>
</evidence>
<evidence type="ECO:0000259" key="9">
    <source>
        <dbReference type="Pfam" id="PF00082"/>
    </source>
</evidence>
<dbReference type="PROSITE" id="PS00137">
    <property type="entry name" value="SUBTILASE_HIS"/>
    <property type="match status" value="1"/>
</dbReference>
<feature type="domain" description="Peptidase C-terminal archaeal/bacterial" evidence="10">
    <location>
        <begin position="425"/>
        <end position="494"/>
    </location>
</feature>
<evidence type="ECO:0000256" key="5">
    <source>
        <dbReference type="PIRSR" id="PIRSR615500-1"/>
    </source>
</evidence>
<feature type="domain" description="Peptidase S8/S53" evidence="9">
    <location>
        <begin position="147"/>
        <end position="374"/>
    </location>
</feature>
<dbReference type="AlphaFoldDB" id="A0A222FEL3"/>
<dbReference type="InterPro" id="IPR023827">
    <property type="entry name" value="Peptidase_S8_Asp-AS"/>
</dbReference>
<dbReference type="Pfam" id="PF05922">
    <property type="entry name" value="Inhibitor_I9"/>
    <property type="match status" value="1"/>
</dbReference>
<dbReference type="InterPro" id="IPR022398">
    <property type="entry name" value="Peptidase_S8_His-AS"/>
</dbReference>
<evidence type="ECO:0000256" key="7">
    <source>
        <dbReference type="RuleBase" id="RU003355"/>
    </source>
</evidence>
<dbReference type="SUPFAM" id="SSF54897">
    <property type="entry name" value="Protease propeptides/inhibitors"/>
    <property type="match status" value="1"/>
</dbReference>
<evidence type="ECO:0000313" key="12">
    <source>
        <dbReference type="EMBL" id="ASP37448.1"/>
    </source>
</evidence>
<keyword evidence="8" id="KW-0732">Signal</keyword>
<dbReference type="SUPFAM" id="SSF52743">
    <property type="entry name" value="Subtilisin-like"/>
    <property type="match status" value="1"/>
</dbReference>
<feature type="chain" id="PRO_5012329901" evidence="8">
    <location>
        <begin position="23"/>
        <end position="618"/>
    </location>
</feature>
<evidence type="ECO:0000259" key="11">
    <source>
        <dbReference type="Pfam" id="PF05922"/>
    </source>
</evidence>
<dbReference type="Pfam" id="PF04151">
    <property type="entry name" value="PPC"/>
    <property type="match status" value="2"/>
</dbReference>
<dbReference type="InterPro" id="IPR050131">
    <property type="entry name" value="Peptidase_S8_subtilisin-like"/>
</dbReference>
<dbReference type="PROSITE" id="PS51892">
    <property type="entry name" value="SUBTILASE"/>
    <property type="match status" value="1"/>
</dbReference>
<dbReference type="Gene3D" id="3.40.50.200">
    <property type="entry name" value="Peptidase S8/S53 domain"/>
    <property type="match status" value="1"/>
</dbReference>
<dbReference type="PROSITE" id="PS00136">
    <property type="entry name" value="SUBTILASE_ASP"/>
    <property type="match status" value="1"/>
</dbReference>
<dbReference type="PRINTS" id="PR00723">
    <property type="entry name" value="SUBTILISIN"/>
</dbReference>
<evidence type="ECO:0000256" key="8">
    <source>
        <dbReference type="SAM" id="SignalP"/>
    </source>
</evidence>
<evidence type="ECO:0000256" key="3">
    <source>
        <dbReference type="ARBA" id="ARBA00022801"/>
    </source>
</evidence>
<evidence type="ECO:0000256" key="2">
    <source>
        <dbReference type="ARBA" id="ARBA00022670"/>
    </source>
</evidence>
<feature type="active site" description="Charge relay system" evidence="5 6">
    <location>
        <position position="189"/>
    </location>
</feature>
<dbReference type="InterPro" id="IPR015500">
    <property type="entry name" value="Peptidase_S8_subtilisin-rel"/>
</dbReference>
<dbReference type="InterPro" id="IPR000209">
    <property type="entry name" value="Peptidase_S8/S53_dom"/>
</dbReference>
<dbReference type="InterPro" id="IPR010259">
    <property type="entry name" value="S8pro/Inhibitor_I9"/>
</dbReference>
<protein>
    <submittedName>
        <fullName evidence="12">Alkaline serine protease</fullName>
    </submittedName>
</protein>
<dbReference type="PANTHER" id="PTHR43806">
    <property type="entry name" value="PEPTIDASE S8"/>
    <property type="match status" value="1"/>
</dbReference>
<keyword evidence="4 6" id="KW-0720">Serine protease</keyword>
<evidence type="ECO:0000313" key="13">
    <source>
        <dbReference type="Proteomes" id="UP000202440"/>
    </source>
</evidence>
<dbReference type="PANTHER" id="PTHR43806:SF11">
    <property type="entry name" value="CEREVISIN-RELATED"/>
    <property type="match status" value="1"/>
</dbReference>
<dbReference type="GO" id="GO:0005615">
    <property type="term" value="C:extracellular space"/>
    <property type="evidence" value="ECO:0007669"/>
    <property type="project" value="TreeGrafter"/>
</dbReference>
<keyword evidence="13" id="KW-1185">Reference proteome</keyword>